<feature type="region of interest" description="Disordered" evidence="1">
    <location>
        <begin position="15"/>
        <end position="50"/>
    </location>
</feature>
<dbReference type="OrthoDB" id="10540897at2759"/>
<accession>A0A9J6FJQ6</accession>
<proteinExistence type="predicted"/>
<reference evidence="2 3" key="1">
    <citation type="journal article" date="2020" name="Cell">
        <title>Large-Scale Comparative Analyses of Tick Genomes Elucidate Their Genetic Diversity and Vector Capacities.</title>
        <authorList>
            <consortium name="Tick Genome and Microbiome Consortium (TIGMIC)"/>
            <person name="Jia N."/>
            <person name="Wang J."/>
            <person name="Shi W."/>
            <person name="Du L."/>
            <person name="Sun Y."/>
            <person name="Zhan W."/>
            <person name="Jiang J.F."/>
            <person name="Wang Q."/>
            <person name="Zhang B."/>
            <person name="Ji P."/>
            <person name="Bell-Sakyi L."/>
            <person name="Cui X.M."/>
            <person name="Yuan T.T."/>
            <person name="Jiang B.G."/>
            <person name="Yang W.F."/>
            <person name="Lam T.T."/>
            <person name="Chang Q.C."/>
            <person name="Ding S.J."/>
            <person name="Wang X.J."/>
            <person name="Zhu J.G."/>
            <person name="Ruan X.D."/>
            <person name="Zhao L."/>
            <person name="Wei J.T."/>
            <person name="Ye R.Z."/>
            <person name="Que T.C."/>
            <person name="Du C.H."/>
            <person name="Zhou Y.H."/>
            <person name="Cheng J.X."/>
            <person name="Dai P.F."/>
            <person name="Guo W.B."/>
            <person name="Han X.H."/>
            <person name="Huang E.J."/>
            <person name="Li L.F."/>
            <person name="Wei W."/>
            <person name="Gao Y.C."/>
            <person name="Liu J.Z."/>
            <person name="Shao H.Z."/>
            <person name="Wang X."/>
            <person name="Wang C.C."/>
            <person name="Yang T.C."/>
            <person name="Huo Q.B."/>
            <person name="Li W."/>
            <person name="Chen H.Y."/>
            <person name="Chen S.E."/>
            <person name="Zhou L.G."/>
            <person name="Ni X.B."/>
            <person name="Tian J.H."/>
            <person name="Sheng Y."/>
            <person name="Liu T."/>
            <person name="Pan Y.S."/>
            <person name="Xia L.Y."/>
            <person name="Li J."/>
            <person name="Zhao F."/>
            <person name="Cao W.C."/>
        </authorList>
    </citation>
    <scope>NUCLEOTIDE SEQUENCE [LARGE SCALE GENOMIC DNA]</scope>
    <source>
        <strain evidence="2">HaeL-2018</strain>
    </source>
</reference>
<dbReference type="EMBL" id="JABSTR010000001">
    <property type="protein sequence ID" value="KAH9362593.1"/>
    <property type="molecule type" value="Genomic_DNA"/>
</dbReference>
<sequence length="224" mass="24174">MPRSFLVKKVKYPVANHHTGGPRWYRQPSSPTEAAPVPSPQPSSPSRGGAVALPAYGFLTRRAPETCPVPVNTARLTHSLEEKGGSLASRSRARDALIKHYDIAGLRKPGQKAVPGVQLLRPVHPRLLPVGARARSANGAPRSAADLLDLRRGCGAPEPAIRGPQRNPLTTAGVTGAYKYFPRRFPESRQGDKEPRLYRSHASGRARLKAARRGPGGGCTWVPR</sequence>
<protein>
    <submittedName>
        <fullName evidence="2">Uncharacterized protein</fullName>
    </submittedName>
</protein>
<dbReference type="AlphaFoldDB" id="A0A9J6FJQ6"/>
<keyword evidence="3" id="KW-1185">Reference proteome</keyword>
<comment type="caution">
    <text evidence="2">The sequence shown here is derived from an EMBL/GenBank/DDBJ whole genome shotgun (WGS) entry which is preliminary data.</text>
</comment>
<evidence type="ECO:0000313" key="2">
    <source>
        <dbReference type="EMBL" id="KAH9362593.1"/>
    </source>
</evidence>
<organism evidence="2 3">
    <name type="scientific">Haemaphysalis longicornis</name>
    <name type="common">Bush tick</name>
    <dbReference type="NCBI Taxonomy" id="44386"/>
    <lineage>
        <taxon>Eukaryota</taxon>
        <taxon>Metazoa</taxon>
        <taxon>Ecdysozoa</taxon>
        <taxon>Arthropoda</taxon>
        <taxon>Chelicerata</taxon>
        <taxon>Arachnida</taxon>
        <taxon>Acari</taxon>
        <taxon>Parasitiformes</taxon>
        <taxon>Ixodida</taxon>
        <taxon>Ixodoidea</taxon>
        <taxon>Ixodidae</taxon>
        <taxon>Haemaphysalinae</taxon>
        <taxon>Haemaphysalis</taxon>
    </lineage>
</organism>
<dbReference type="VEuPathDB" id="VectorBase:HLOH_057075"/>
<evidence type="ECO:0000313" key="3">
    <source>
        <dbReference type="Proteomes" id="UP000821853"/>
    </source>
</evidence>
<feature type="compositionally biased region" description="Gly residues" evidence="1">
    <location>
        <begin position="214"/>
        <end position="224"/>
    </location>
</feature>
<feature type="region of interest" description="Disordered" evidence="1">
    <location>
        <begin position="182"/>
        <end position="224"/>
    </location>
</feature>
<dbReference type="Proteomes" id="UP000821853">
    <property type="component" value="Chromosome 1"/>
</dbReference>
<feature type="compositionally biased region" description="Basic residues" evidence="1">
    <location>
        <begin position="198"/>
        <end position="212"/>
    </location>
</feature>
<gene>
    <name evidence="2" type="ORF">HPB48_015493</name>
</gene>
<feature type="compositionally biased region" description="Basic and acidic residues" evidence="1">
    <location>
        <begin position="184"/>
        <end position="197"/>
    </location>
</feature>
<evidence type="ECO:0000256" key="1">
    <source>
        <dbReference type="SAM" id="MobiDB-lite"/>
    </source>
</evidence>
<name>A0A9J6FJQ6_HAELO</name>